<feature type="chain" id="PRO_5008100229" description="Lipoprotein" evidence="1">
    <location>
        <begin position="25"/>
        <end position="360"/>
    </location>
</feature>
<evidence type="ECO:0000256" key="1">
    <source>
        <dbReference type="SAM" id="SignalP"/>
    </source>
</evidence>
<name>A0A179D4P7_9BACT</name>
<organism evidence="2 3">
    <name type="scientific">Thermosulfurimonas dismutans</name>
    <dbReference type="NCBI Taxonomy" id="999894"/>
    <lineage>
        <taxon>Bacteria</taxon>
        <taxon>Pseudomonadati</taxon>
        <taxon>Thermodesulfobacteriota</taxon>
        <taxon>Thermodesulfobacteria</taxon>
        <taxon>Thermodesulfobacteriales</taxon>
        <taxon>Thermodesulfobacteriaceae</taxon>
        <taxon>Thermosulfurimonas</taxon>
    </lineage>
</organism>
<protein>
    <recommendedName>
        <fullName evidence="4">Lipoprotein</fullName>
    </recommendedName>
</protein>
<dbReference type="STRING" id="999894.TDIS_0869"/>
<evidence type="ECO:0000313" key="2">
    <source>
        <dbReference type="EMBL" id="OAQ20943.1"/>
    </source>
</evidence>
<keyword evidence="1" id="KW-0732">Signal</keyword>
<dbReference type="EMBL" id="LWLG01000004">
    <property type="protein sequence ID" value="OAQ20943.1"/>
    <property type="molecule type" value="Genomic_DNA"/>
</dbReference>
<keyword evidence="3" id="KW-1185">Reference proteome</keyword>
<dbReference type="Proteomes" id="UP000078390">
    <property type="component" value="Unassembled WGS sequence"/>
</dbReference>
<evidence type="ECO:0000313" key="3">
    <source>
        <dbReference type="Proteomes" id="UP000078390"/>
    </source>
</evidence>
<accession>A0A179D4P7</accession>
<dbReference type="RefSeq" id="WP_068669687.1">
    <property type="nucleotide sequence ID" value="NZ_LWLG01000004.1"/>
</dbReference>
<dbReference type="AlphaFoldDB" id="A0A179D4P7"/>
<comment type="caution">
    <text evidence="2">The sequence shown here is derived from an EMBL/GenBank/DDBJ whole genome shotgun (WGS) entry which is preliminary data.</text>
</comment>
<sequence>MKTHLPFKAILVCAFLLLSACGFQHGPTLKQSSLGFNKALQHALSEQMLLNLVRLRYGEPPIFLEVTSISSQYAFSSDFSGGVKINEVFPDSYSLNLGFSYATKPTFTFVPLQGEEFAKRLLSPIPIEHLILLLNSGWRVDRVLRLCVQAINDLPNAPTASGPTPAEAPEFKDFLVLSRKLEILRKKGLIKFLFLQKDHQTLPVLMLDSRAEDLPVTDEIRHILKLEKAPYYPLVGPETPSGPRHIRIETRSLIGVLFYLSQGLEVPQEDLQGGRVTITRYPDGRPFSWQEMLEDLFCVRTSEKLPSQAALAVKYRGRWFYILDTDLPTKSTFILLQQLFALEASKGKILSPLLTLPVGQ</sequence>
<evidence type="ECO:0008006" key="4">
    <source>
        <dbReference type="Google" id="ProtNLM"/>
    </source>
</evidence>
<feature type="signal peptide" evidence="1">
    <location>
        <begin position="1"/>
        <end position="24"/>
    </location>
</feature>
<gene>
    <name evidence="2" type="ORF">TDIS_0869</name>
</gene>
<reference evidence="2 3" key="1">
    <citation type="submission" date="2016-04" db="EMBL/GenBank/DDBJ databases">
        <title>Genome analysis of Thermosulfurimonas dismutans, the first thermophilic sulfur-disproportionating bacterium of the phylum Thermodesulfobacteria.</title>
        <authorList>
            <person name="Mardanov A.V."/>
            <person name="Beletsky A.V."/>
            <person name="Kadnikov V.V."/>
            <person name="Slobodkin A.I."/>
            <person name="Ravin N.V."/>
        </authorList>
    </citation>
    <scope>NUCLEOTIDE SEQUENCE [LARGE SCALE GENOMIC DNA]</scope>
    <source>
        <strain evidence="2 3">S95</strain>
    </source>
</reference>
<proteinExistence type="predicted"/>
<dbReference type="OrthoDB" id="282364at2"/>
<dbReference type="PROSITE" id="PS51257">
    <property type="entry name" value="PROKAR_LIPOPROTEIN"/>
    <property type="match status" value="1"/>
</dbReference>